<dbReference type="EMBL" id="UAUF01000009">
    <property type="protein sequence ID" value="SPZ03911.1"/>
    <property type="molecule type" value="Genomic_DNA"/>
</dbReference>
<protein>
    <submittedName>
        <fullName evidence="3">Aldo/keto reductase</fullName>
    </submittedName>
    <submittedName>
        <fullName evidence="4">Putative oxidoreductase</fullName>
    </submittedName>
</protein>
<proteinExistence type="predicted"/>
<dbReference type="EMBL" id="JADMCD010000002">
    <property type="protein sequence ID" value="MBF8640201.1"/>
    <property type="molecule type" value="Genomic_DNA"/>
</dbReference>
<dbReference type="FunFam" id="3.20.20.100:FF:000004">
    <property type="entry name" value="Oxidoreductase, aldo/keto reductase"/>
    <property type="match status" value="1"/>
</dbReference>
<sequence>MSTRQLGQSGLHVSPLALGGNVFGWTLDEAKSFTLLDGLVDHGLNFIDTADVYERWVPGNQGGESETIIGNWLKKSGKRDQIVLATKVGMDMGNGKKGLRADYIQRAVEDSLKRLQTDHIDLYQAHIDDSDTPLEETLQALAKLVEQGKVRAIGASNYSAERLREAHQIAQRLGIPGYISLQPHYNLYDREDYEKNLEPVVQELGLGVISYYSLASGFLTGKYRTKDDIKGARSDSVKKYMTERGVTILSALDEVAEEYDATPARVALAWLMARPSVTAPIASATSLDQLKELAEATRLQLSAEDISTLDHASAY</sequence>
<dbReference type="Proteomes" id="UP000626180">
    <property type="component" value="Unassembled WGS sequence"/>
</dbReference>
<gene>
    <name evidence="4" type="primary">tas_1</name>
    <name evidence="3" type="ORF">IRZ65_05870</name>
    <name evidence="4" type="ORF">NCTC11842_01252</name>
</gene>
<name>A0A2X2CAR2_PSELU</name>
<evidence type="ECO:0000313" key="3">
    <source>
        <dbReference type="EMBL" id="MBF8640201.1"/>
    </source>
</evidence>
<dbReference type="GO" id="GO:0016491">
    <property type="term" value="F:oxidoreductase activity"/>
    <property type="evidence" value="ECO:0007669"/>
    <property type="project" value="UniProtKB-KW"/>
</dbReference>
<feature type="domain" description="NADP-dependent oxidoreductase" evidence="2">
    <location>
        <begin position="15"/>
        <end position="312"/>
    </location>
</feature>
<dbReference type="PANTHER" id="PTHR43364">
    <property type="entry name" value="NADH-SPECIFIC METHYLGLYOXAL REDUCTASE-RELATED"/>
    <property type="match status" value="1"/>
</dbReference>
<keyword evidence="1" id="KW-0560">Oxidoreductase</keyword>
<reference evidence="3 6" key="2">
    <citation type="submission" date="2020-10" db="EMBL/GenBank/DDBJ databases">
        <title>Genome sequences of Pseudomonas isolates.</title>
        <authorList>
            <person name="Wessels L."/>
            <person name="Reich F."/>
            <person name="Hammerl J."/>
        </authorList>
    </citation>
    <scope>NUCLEOTIDE SEQUENCE [LARGE SCALE GENOMIC DNA]</scope>
    <source>
        <strain evidence="3 6">20-MO00624-0</strain>
    </source>
</reference>
<accession>A0A2X2CAR2</accession>
<evidence type="ECO:0000313" key="6">
    <source>
        <dbReference type="Proteomes" id="UP000626180"/>
    </source>
</evidence>
<dbReference type="Gene3D" id="3.20.20.100">
    <property type="entry name" value="NADP-dependent oxidoreductase domain"/>
    <property type="match status" value="1"/>
</dbReference>
<dbReference type="Proteomes" id="UP000250443">
    <property type="component" value="Unassembled WGS sequence"/>
</dbReference>
<evidence type="ECO:0000313" key="4">
    <source>
        <dbReference type="EMBL" id="SPZ03911.1"/>
    </source>
</evidence>
<dbReference type="PANTHER" id="PTHR43364:SF6">
    <property type="entry name" value="OXIDOREDUCTASE-RELATED"/>
    <property type="match status" value="1"/>
</dbReference>
<evidence type="ECO:0000259" key="2">
    <source>
        <dbReference type="Pfam" id="PF00248"/>
    </source>
</evidence>
<dbReference type="InterPro" id="IPR036812">
    <property type="entry name" value="NAD(P)_OxRdtase_dom_sf"/>
</dbReference>
<keyword evidence="6" id="KW-1185">Reference proteome</keyword>
<dbReference type="GO" id="GO:0005829">
    <property type="term" value="C:cytosol"/>
    <property type="evidence" value="ECO:0007669"/>
    <property type="project" value="UniProtKB-ARBA"/>
</dbReference>
<dbReference type="SUPFAM" id="SSF51430">
    <property type="entry name" value="NAD(P)-linked oxidoreductase"/>
    <property type="match status" value="1"/>
</dbReference>
<dbReference type="InterPro" id="IPR050523">
    <property type="entry name" value="AKR_Detox_Biosynth"/>
</dbReference>
<dbReference type="Pfam" id="PF00248">
    <property type="entry name" value="Aldo_ket_red"/>
    <property type="match status" value="1"/>
</dbReference>
<dbReference type="AlphaFoldDB" id="A0A2X2CAR2"/>
<reference evidence="4 5" key="1">
    <citation type="submission" date="2018-06" db="EMBL/GenBank/DDBJ databases">
        <authorList>
            <consortium name="Pathogen Informatics"/>
            <person name="Doyle S."/>
        </authorList>
    </citation>
    <scope>NUCLEOTIDE SEQUENCE [LARGE SCALE GENOMIC DNA]</scope>
    <source>
        <strain evidence="4 5">NCTC11842</strain>
    </source>
</reference>
<organism evidence="4 5">
    <name type="scientific">Pseudomonas luteola</name>
    <dbReference type="NCBI Taxonomy" id="47886"/>
    <lineage>
        <taxon>Bacteria</taxon>
        <taxon>Pseudomonadati</taxon>
        <taxon>Pseudomonadota</taxon>
        <taxon>Gammaproteobacteria</taxon>
        <taxon>Pseudomonadales</taxon>
        <taxon>Pseudomonadaceae</taxon>
        <taxon>Pseudomonas</taxon>
    </lineage>
</organism>
<evidence type="ECO:0000313" key="5">
    <source>
        <dbReference type="Proteomes" id="UP000250443"/>
    </source>
</evidence>
<dbReference type="RefSeq" id="WP_010795245.1">
    <property type="nucleotide sequence ID" value="NZ_CP069262.1"/>
</dbReference>
<evidence type="ECO:0000256" key="1">
    <source>
        <dbReference type="ARBA" id="ARBA00023002"/>
    </source>
</evidence>
<dbReference type="InterPro" id="IPR023210">
    <property type="entry name" value="NADP_OxRdtase_dom"/>
</dbReference>
<dbReference type="CDD" id="cd19081">
    <property type="entry name" value="AKR_AKR9C1"/>
    <property type="match status" value="1"/>
</dbReference>